<dbReference type="RefSeq" id="WP_194116253.1">
    <property type="nucleotide sequence ID" value="NZ_JADFUA010000005.1"/>
</dbReference>
<accession>A0A8J7KEQ3</accession>
<name>A0A8J7KEQ3_9NEIS</name>
<keyword evidence="1" id="KW-1133">Transmembrane helix</keyword>
<feature type="transmembrane region" description="Helical" evidence="1">
    <location>
        <begin position="17"/>
        <end position="38"/>
    </location>
</feature>
<dbReference type="AlphaFoldDB" id="A0A8J7KEQ3"/>
<dbReference type="EMBL" id="JADFUA010000005">
    <property type="protein sequence ID" value="MBE9609729.1"/>
    <property type="molecule type" value="Genomic_DNA"/>
</dbReference>
<reference evidence="2 3" key="1">
    <citation type="submission" date="2020-10" db="EMBL/GenBank/DDBJ databases">
        <title>The genome sequence of Chitinilyticum litopenaei 4Y14.</title>
        <authorList>
            <person name="Liu Y."/>
        </authorList>
    </citation>
    <scope>NUCLEOTIDE SEQUENCE [LARGE SCALE GENOMIC DNA]</scope>
    <source>
        <strain evidence="2 3">4Y14</strain>
    </source>
</reference>
<sequence length="190" mass="21588">MTDELLFYYERTRRQQAAVLAFNMLFLPVVLGLLLLLVDDPAAYRKFVTVLQPLLIACELVMLGVLLWLLARPAAFTISLGRTLFSSHHPQFKAWCFAVHPQDIAEISYGNRRKGQSAIRIVLKDGQQLALCPNFAFSHRKLFAALQRANPAIRVPDPFWPFARRRGLWAGSQCRCAVKNPVLGHCLPRF</sequence>
<keyword evidence="3" id="KW-1185">Reference proteome</keyword>
<comment type="caution">
    <text evidence="2">The sequence shown here is derived from an EMBL/GenBank/DDBJ whole genome shotgun (WGS) entry which is preliminary data.</text>
</comment>
<evidence type="ECO:0000313" key="3">
    <source>
        <dbReference type="Proteomes" id="UP000604481"/>
    </source>
</evidence>
<keyword evidence="1" id="KW-0472">Membrane</keyword>
<feature type="transmembrane region" description="Helical" evidence="1">
    <location>
        <begin position="50"/>
        <end position="71"/>
    </location>
</feature>
<protein>
    <submittedName>
        <fullName evidence="2">Uncharacterized protein</fullName>
    </submittedName>
</protein>
<proteinExistence type="predicted"/>
<gene>
    <name evidence="2" type="ORF">INR99_10220</name>
</gene>
<keyword evidence="1" id="KW-0812">Transmembrane</keyword>
<evidence type="ECO:0000313" key="2">
    <source>
        <dbReference type="EMBL" id="MBE9609729.1"/>
    </source>
</evidence>
<organism evidence="2 3">
    <name type="scientific">Chitinilyticum piscinae</name>
    <dbReference type="NCBI Taxonomy" id="2866724"/>
    <lineage>
        <taxon>Bacteria</taxon>
        <taxon>Pseudomonadati</taxon>
        <taxon>Pseudomonadota</taxon>
        <taxon>Betaproteobacteria</taxon>
        <taxon>Neisseriales</taxon>
        <taxon>Chitinibacteraceae</taxon>
        <taxon>Chitinilyticum</taxon>
    </lineage>
</organism>
<evidence type="ECO:0000256" key="1">
    <source>
        <dbReference type="SAM" id="Phobius"/>
    </source>
</evidence>
<dbReference type="Proteomes" id="UP000604481">
    <property type="component" value="Unassembled WGS sequence"/>
</dbReference>